<gene>
    <name evidence="2" type="ORF">ACFFRO_00250</name>
</gene>
<feature type="transmembrane region" description="Helical" evidence="1">
    <location>
        <begin position="16"/>
        <end position="42"/>
    </location>
</feature>
<evidence type="ECO:0000256" key="1">
    <source>
        <dbReference type="SAM" id="Phobius"/>
    </source>
</evidence>
<organism evidence="2 3">
    <name type="scientific">Streptomyces thermocoprophilus</name>
    <dbReference type="NCBI Taxonomy" id="78356"/>
    <lineage>
        <taxon>Bacteria</taxon>
        <taxon>Bacillati</taxon>
        <taxon>Actinomycetota</taxon>
        <taxon>Actinomycetes</taxon>
        <taxon>Kitasatosporales</taxon>
        <taxon>Streptomycetaceae</taxon>
        <taxon>Streptomyces</taxon>
    </lineage>
</organism>
<reference evidence="2 3" key="1">
    <citation type="submission" date="2024-09" db="EMBL/GenBank/DDBJ databases">
        <authorList>
            <person name="Sun Q."/>
            <person name="Mori K."/>
        </authorList>
    </citation>
    <scope>NUCLEOTIDE SEQUENCE [LARGE SCALE GENOMIC DNA]</scope>
    <source>
        <strain evidence="2 3">JCM 10918</strain>
    </source>
</reference>
<keyword evidence="1" id="KW-0472">Membrane</keyword>
<keyword evidence="1" id="KW-0812">Transmembrane</keyword>
<dbReference type="EMBL" id="JBHMAR010000001">
    <property type="protein sequence ID" value="MFB9733590.1"/>
    <property type="molecule type" value="Genomic_DNA"/>
</dbReference>
<evidence type="ECO:0000313" key="3">
    <source>
        <dbReference type="Proteomes" id="UP001589703"/>
    </source>
</evidence>
<keyword evidence="3" id="KW-1185">Reference proteome</keyword>
<dbReference type="Proteomes" id="UP001589703">
    <property type="component" value="Unassembled WGS sequence"/>
</dbReference>
<dbReference type="RefSeq" id="WP_247463399.1">
    <property type="nucleotide sequence ID" value="NZ_JBHMAR010000001.1"/>
</dbReference>
<evidence type="ECO:0000313" key="2">
    <source>
        <dbReference type="EMBL" id="MFB9733590.1"/>
    </source>
</evidence>
<comment type="caution">
    <text evidence="2">The sequence shown here is derived from an EMBL/GenBank/DDBJ whole genome shotgun (WGS) entry which is preliminary data.</text>
</comment>
<sequence>MEVHDAEGFLAGRTPLAIVFGVVAVPFLPVVLGVIGLVPAIVARTVRHEGLSTVAIVVSAVGLVAGVILGAIAVSM</sequence>
<accession>A0ABV5V771</accession>
<keyword evidence="1" id="KW-1133">Transmembrane helix</keyword>
<protein>
    <recommendedName>
        <fullName evidence="4">DUF4190 domain-containing protein</fullName>
    </recommendedName>
</protein>
<evidence type="ECO:0008006" key="4">
    <source>
        <dbReference type="Google" id="ProtNLM"/>
    </source>
</evidence>
<proteinExistence type="predicted"/>
<name>A0ABV5V771_9ACTN</name>
<feature type="transmembrane region" description="Helical" evidence="1">
    <location>
        <begin position="54"/>
        <end position="74"/>
    </location>
</feature>